<keyword evidence="10" id="KW-0813">Transport</keyword>
<sequence>MSVLLVLLGGAVGAPLRYLTDRYVQARHDQPFAWGTFLVNVAGSLLLGIVAGAVAQADAPTWVQTLVGTGVCGALTTFSTFSVEIVRLLEERRTGVAGLYVVASLVAGFAALSLGWWLAASF</sequence>
<keyword evidence="12" id="KW-1185">Reference proteome</keyword>
<comment type="similarity">
    <text evidence="7 10">Belongs to the fluoride channel Fluc/FEX (TC 1.A.43) family.</text>
</comment>
<reference evidence="11 12" key="1">
    <citation type="submission" date="2018-10" db="EMBL/GenBank/DDBJ databases">
        <title>Marmoricola sp. 4Q3S-7 whole genome shotgun sequence.</title>
        <authorList>
            <person name="Li F."/>
        </authorList>
    </citation>
    <scope>NUCLEOTIDE SEQUENCE [LARGE SCALE GENOMIC DNA]</scope>
    <source>
        <strain evidence="11 12">4Q3S-7</strain>
    </source>
</reference>
<feature type="transmembrane region" description="Helical" evidence="10">
    <location>
        <begin position="32"/>
        <end position="54"/>
    </location>
</feature>
<evidence type="ECO:0000256" key="2">
    <source>
        <dbReference type="ARBA" id="ARBA00022475"/>
    </source>
</evidence>
<evidence type="ECO:0000256" key="4">
    <source>
        <dbReference type="ARBA" id="ARBA00022989"/>
    </source>
</evidence>
<accession>A0A3L8P839</accession>
<keyword evidence="10" id="KW-0406">Ion transport</keyword>
<dbReference type="GO" id="GO:0140114">
    <property type="term" value="P:cellular detoxification of fluoride"/>
    <property type="evidence" value="ECO:0007669"/>
    <property type="project" value="UniProtKB-UniRule"/>
</dbReference>
<feature type="transmembrane region" description="Helical" evidence="10">
    <location>
        <begin position="66"/>
        <end position="86"/>
    </location>
</feature>
<keyword evidence="6 10" id="KW-0407">Ion channel</keyword>
<keyword evidence="2 10" id="KW-1003">Cell membrane</keyword>
<dbReference type="GO" id="GO:0005886">
    <property type="term" value="C:plasma membrane"/>
    <property type="evidence" value="ECO:0007669"/>
    <property type="project" value="UniProtKB-SubCell"/>
</dbReference>
<evidence type="ECO:0000313" key="12">
    <source>
        <dbReference type="Proteomes" id="UP000281708"/>
    </source>
</evidence>
<comment type="activity regulation">
    <text evidence="10">Na(+) is not transported, but it plays an essential structural role and its presence is essential for fluoride channel function.</text>
</comment>
<evidence type="ECO:0000313" key="11">
    <source>
        <dbReference type="EMBL" id="RLV50973.1"/>
    </source>
</evidence>
<dbReference type="Proteomes" id="UP000281708">
    <property type="component" value="Unassembled WGS sequence"/>
</dbReference>
<keyword evidence="10" id="KW-0915">Sodium</keyword>
<feature type="transmembrane region" description="Helical" evidence="10">
    <location>
        <begin position="98"/>
        <end position="119"/>
    </location>
</feature>
<dbReference type="GO" id="GO:0062054">
    <property type="term" value="F:fluoride channel activity"/>
    <property type="evidence" value="ECO:0007669"/>
    <property type="project" value="UniProtKB-UniRule"/>
</dbReference>
<evidence type="ECO:0000256" key="8">
    <source>
        <dbReference type="ARBA" id="ARBA00035585"/>
    </source>
</evidence>
<evidence type="ECO:0000256" key="1">
    <source>
        <dbReference type="ARBA" id="ARBA00004651"/>
    </source>
</evidence>
<keyword evidence="3 10" id="KW-0812">Transmembrane</keyword>
<comment type="catalytic activity">
    <reaction evidence="8">
        <text>fluoride(in) = fluoride(out)</text>
        <dbReference type="Rhea" id="RHEA:76159"/>
        <dbReference type="ChEBI" id="CHEBI:17051"/>
    </reaction>
    <physiologicalReaction direction="left-to-right" evidence="8">
        <dbReference type="Rhea" id="RHEA:76160"/>
    </physiologicalReaction>
</comment>
<dbReference type="NCBIfam" id="TIGR00494">
    <property type="entry name" value="crcB"/>
    <property type="match status" value="1"/>
</dbReference>
<evidence type="ECO:0000256" key="6">
    <source>
        <dbReference type="ARBA" id="ARBA00023303"/>
    </source>
</evidence>
<proteinExistence type="inferred from homology"/>
<organism evidence="11 12">
    <name type="scientific">Nocardioides mangrovicus</name>
    <dbReference type="NCBI Taxonomy" id="2478913"/>
    <lineage>
        <taxon>Bacteria</taxon>
        <taxon>Bacillati</taxon>
        <taxon>Actinomycetota</taxon>
        <taxon>Actinomycetes</taxon>
        <taxon>Propionibacteriales</taxon>
        <taxon>Nocardioidaceae</taxon>
        <taxon>Nocardioides</taxon>
    </lineage>
</organism>
<keyword evidence="10" id="KW-0479">Metal-binding</keyword>
<evidence type="ECO:0000256" key="9">
    <source>
        <dbReference type="ARBA" id="ARBA00049940"/>
    </source>
</evidence>
<feature type="binding site" evidence="10">
    <location>
        <position position="76"/>
    </location>
    <ligand>
        <name>Na(+)</name>
        <dbReference type="ChEBI" id="CHEBI:29101"/>
        <note>structural</note>
    </ligand>
</feature>
<comment type="subcellular location">
    <subcellularLocation>
        <location evidence="1 10">Cell membrane</location>
        <topology evidence="1 10">Multi-pass membrane protein</topology>
    </subcellularLocation>
</comment>
<evidence type="ECO:0000256" key="10">
    <source>
        <dbReference type="HAMAP-Rule" id="MF_00454"/>
    </source>
</evidence>
<name>A0A3L8P839_9ACTN</name>
<dbReference type="OrthoDB" id="5148600at2"/>
<dbReference type="Pfam" id="PF02537">
    <property type="entry name" value="CRCB"/>
    <property type="match status" value="1"/>
</dbReference>
<dbReference type="RefSeq" id="WP_121804653.1">
    <property type="nucleotide sequence ID" value="NZ_RDBE01000001.1"/>
</dbReference>
<comment type="function">
    <text evidence="9 10">Fluoride-specific ion channel. Important for reducing fluoride concentration in the cell, thus reducing its toxicity.</text>
</comment>
<dbReference type="PANTHER" id="PTHR28259">
    <property type="entry name" value="FLUORIDE EXPORT PROTEIN 1-RELATED"/>
    <property type="match status" value="1"/>
</dbReference>
<feature type="binding site" evidence="10">
    <location>
        <position position="73"/>
    </location>
    <ligand>
        <name>Na(+)</name>
        <dbReference type="ChEBI" id="CHEBI:29101"/>
        <note>structural</note>
    </ligand>
</feature>
<dbReference type="EMBL" id="RDBE01000001">
    <property type="protein sequence ID" value="RLV50973.1"/>
    <property type="molecule type" value="Genomic_DNA"/>
</dbReference>
<gene>
    <name evidence="10 11" type="primary">crcB</name>
    <name evidence="10" type="synonym">fluC</name>
    <name evidence="11" type="ORF">D9V37_03320</name>
</gene>
<keyword evidence="4 10" id="KW-1133">Transmembrane helix</keyword>
<evidence type="ECO:0000256" key="3">
    <source>
        <dbReference type="ARBA" id="ARBA00022692"/>
    </source>
</evidence>
<dbReference type="PANTHER" id="PTHR28259:SF1">
    <property type="entry name" value="FLUORIDE EXPORT PROTEIN 1-RELATED"/>
    <property type="match status" value="1"/>
</dbReference>
<dbReference type="AlphaFoldDB" id="A0A3L8P839"/>
<protein>
    <recommendedName>
        <fullName evidence="10">Fluoride-specific ion channel FluC</fullName>
    </recommendedName>
</protein>
<comment type="caution">
    <text evidence="11">The sequence shown here is derived from an EMBL/GenBank/DDBJ whole genome shotgun (WGS) entry which is preliminary data.</text>
</comment>
<dbReference type="HAMAP" id="MF_00454">
    <property type="entry name" value="FluC"/>
    <property type="match status" value="1"/>
</dbReference>
<evidence type="ECO:0000256" key="7">
    <source>
        <dbReference type="ARBA" id="ARBA00035120"/>
    </source>
</evidence>
<evidence type="ECO:0000256" key="5">
    <source>
        <dbReference type="ARBA" id="ARBA00023136"/>
    </source>
</evidence>
<dbReference type="GO" id="GO:0046872">
    <property type="term" value="F:metal ion binding"/>
    <property type="evidence" value="ECO:0007669"/>
    <property type="project" value="UniProtKB-KW"/>
</dbReference>
<dbReference type="InterPro" id="IPR003691">
    <property type="entry name" value="FluC"/>
</dbReference>
<keyword evidence="5 10" id="KW-0472">Membrane</keyword>